<sequence>MCEPTSTAGRSGCVPSSLAQIAPVVSSSTARPSAFSRSISVLRACMSASLIERRSQPPSGVLPMSVITSKSLKNSASSSFILFLLTLLPIQIYIPAPKPARINILSCSSRKNNAPLPQSRPARAARARPYGIKSQCR</sequence>
<feature type="compositionally biased region" description="Low complexity" evidence="1">
    <location>
        <begin position="120"/>
        <end position="129"/>
    </location>
</feature>
<evidence type="ECO:0000256" key="1">
    <source>
        <dbReference type="SAM" id="MobiDB-lite"/>
    </source>
</evidence>
<dbReference type="EMBL" id="VSSQ01063390">
    <property type="protein sequence ID" value="MPN16439.1"/>
    <property type="molecule type" value="Genomic_DNA"/>
</dbReference>
<comment type="caution">
    <text evidence="2">The sequence shown here is derived from an EMBL/GenBank/DDBJ whole genome shotgun (WGS) entry which is preliminary data.</text>
</comment>
<organism evidence="2">
    <name type="scientific">bioreactor metagenome</name>
    <dbReference type="NCBI Taxonomy" id="1076179"/>
    <lineage>
        <taxon>unclassified sequences</taxon>
        <taxon>metagenomes</taxon>
        <taxon>ecological metagenomes</taxon>
    </lineage>
</organism>
<proteinExistence type="predicted"/>
<feature type="region of interest" description="Disordered" evidence="1">
    <location>
        <begin position="113"/>
        <end position="137"/>
    </location>
</feature>
<name>A0A645FSN8_9ZZZZ</name>
<evidence type="ECO:0000313" key="2">
    <source>
        <dbReference type="EMBL" id="MPN16439.1"/>
    </source>
</evidence>
<gene>
    <name evidence="2" type="ORF">SDC9_163779</name>
</gene>
<accession>A0A645FSN8</accession>
<protein>
    <submittedName>
        <fullName evidence="2">Uncharacterized protein</fullName>
    </submittedName>
</protein>
<dbReference type="AlphaFoldDB" id="A0A645FSN8"/>
<reference evidence="2" key="1">
    <citation type="submission" date="2019-08" db="EMBL/GenBank/DDBJ databases">
        <authorList>
            <person name="Kucharzyk K."/>
            <person name="Murdoch R.W."/>
            <person name="Higgins S."/>
            <person name="Loffler F."/>
        </authorList>
    </citation>
    <scope>NUCLEOTIDE SEQUENCE</scope>
</reference>